<sequence>MDNSSNCSCQQTPTCVVSSSIFYDVLYAAERVIRFTVPGIMRRCYIVEGLLQSTLTCFYNQLCINDIRHALNTTLPLDTIIKLNTTALNPLLSSKFQINSTLNDIINQLMADEWLTISLHDKYYVACNPDTCTYSIVDKNDFISVISTIIGILESPTTILRFVVPKAGLAFDDRPRFLFSPIGVVFAVARGLQYFNRILIATTIKIARTFLSTKTISELTEDFNEINTPLFHTNDEKKLLEWIQQNIKSDDHTSSTCTMGNKFQDDKMIVVDRRLRVRHTKKLRIADASIIPNLISGNPNQITMIIGLKAADMILEDNS</sequence>
<dbReference type="PANTHER" id="PTHR11552">
    <property type="entry name" value="GLUCOSE-METHANOL-CHOLINE GMC OXIDOREDUCTASE"/>
    <property type="match status" value="1"/>
</dbReference>
<dbReference type="Proteomes" id="UP000663845">
    <property type="component" value="Unassembled WGS sequence"/>
</dbReference>
<dbReference type="GO" id="GO:0050660">
    <property type="term" value="F:flavin adenine dinucleotide binding"/>
    <property type="evidence" value="ECO:0007669"/>
    <property type="project" value="InterPro"/>
</dbReference>
<dbReference type="Gene3D" id="3.50.50.60">
    <property type="entry name" value="FAD/NAD(P)-binding domain"/>
    <property type="match status" value="1"/>
</dbReference>
<comment type="caution">
    <text evidence="3">The sequence shown here is derived from an EMBL/GenBank/DDBJ whole genome shotgun (WGS) entry which is preliminary data.</text>
</comment>
<evidence type="ECO:0000256" key="1">
    <source>
        <dbReference type="ARBA" id="ARBA00010790"/>
    </source>
</evidence>
<dbReference type="AlphaFoldDB" id="A0A814BPM3"/>
<dbReference type="Pfam" id="PF05199">
    <property type="entry name" value="GMC_oxred_C"/>
    <property type="match status" value="1"/>
</dbReference>
<dbReference type="Gene3D" id="3.30.560.10">
    <property type="entry name" value="Glucose Oxidase, domain 3"/>
    <property type="match status" value="1"/>
</dbReference>
<proteinExistence type="inferred from homology"/>
<dbReference type="InterPro" id="IPR007867">
    <property type="entry name" value="GMC_OxRtase_C"/>
</dbReference>
<evidence type="ECO:0000313" key="3">
    <source>
        <dbReference type="EMBL" id="CAF0932786.1"/>
    </source>
</evidence>
<gene>
    <name evidence="3" type="ORF">JYZ213_LOCUS12268</name>
</gene>
<accession>A0A814BPM3</accession>
<comment type="similarity">
    <text evidence="1">Belongs to the GMC oxidoreductase family.</text>
</comment>
<dbReference type="SUPFAM" id="SSF51905">
    <property type="entry name" value="FAD/NAD(P)-binding domain"/>
    <property type="match status" value="1"/>
</dbReference>
<protein>
    <recommendedName>
        <fullName evidence="2">Glucose-methanol-choline oxidoreductase C-terminal domain-containing protein</fullName>
    </recommendedName>
</protein>
<name>A0A814BPM3_9BILA</name>
<dbReference type="InterPro" id="IPR036188">
    <property type="entry name" value="FAD/NAD-bd_sf"/>
</dbReference>
<feature type="domain" description="Glucose-methanol-choline oxidoreductase C-terminal" evidence="2">
    <location>
        <begin position="201"/>
        <end position="307"/>
    </location>
</feature>
<dbReference type="PANTHER" id="PTHR11552:SF147">
    <property type="entry name" value="CHOLINE DEHYDROGENASE, MITOCHONDRIAL"/>
    <property type="match status" value="1"/>
</dbReference>
<reference evidence="3" key="1">
    <citation type="submission" date="2021-02" db="EMBL/GenBank/DDBJ databases">
        <authorList>
            <person name="Nowell W R."/>
        </authorList>
    </citation>
    <scope>NUCLEOTIDE SEQUENCE</scope>
</reference>
<dbReference type="GO" id="GO:0016614">
    <property type="term" value="F:oxidoreductase activity, acting on CH-OH group of donors"/>
    <property type="evidence" value="ECO:0007669"/>
    <property type="project" value="InterPro"/>
</dbReference>
<evidence type="ECO:0000313" key="4">
    <source>
        <dbReference type="Proteomes" id="UP000663845"/>
    </source>
</evidence>
<dbReference type="InterPro" id="IPR012132">
    <property type="entry name" value="GMC_OxRdtase"/>
</dbReference>
<dbReference type="EMBL" id="CAJNOG010000095">
    <property type="protein sequence ID" value="CAF0932786.1"/>
    <property type="molecule type" value="Genomic_DNA"/>
</dbReference>
<evidence type="ECO:0000259" key="2">
    <source>
        <dbReference type="Pfam" id="PF05199"/>
    </source>
</evidence>
<organism evidence="3 4">
    <name type="scientific">Adineta steineri</name>
    <dbReference type="NCBI Taxonomy" id="433720"/>
    <lineage>
        <taxon>Eukaryota</taxon>
        <taxon>Metazoa</taxon>
        <taxon>Spiralia</taxon>
        <taxon>Gnathifera</taxon>
        <taxon>Rotifera</taxon>
        <taxon>Eurotatoria</taxon>
        <taxon>Bdelloidea</taxon>
        <taxon>Adinetida</taxon>
        <taxon>Adinetidae</taxon>
        <taxon>Adineta</taxon>
    </lineage>
</organism>